<evidence type="ECO:0000313" key="1">
    <source>
        <dbReference type="Proteomes" id="UP000095283"/>
    </source>
</evidence>
<name>A0A1I7WTT9_HETBA</name>
<dbReference type="AlphaFoldDB" id="A0A1I7WTT9"/>
<reference evidence="2" key="1">
    <citation type="submission" date="2016-11" db="UniProtKB">
        <authorList>
            <consortium name="WormBaseParasite"/>
        </authorList>
    </citation>
    <scope>IDENTIFICATION</scope>
</reference>
<proteinExistence type="predicted"/>
<evidence type="ECO:0000313" key="2">
    <source>
        <dbReference type="WBParaSite" id="Hba_08539"/>
    </source>
</evidence>
<organism evidence="1 2">
    <name type="scientific">Heterorhabditis bacteriophora</name>
    <name type="common">Entomopathogenic nematode worm</name>
    <dbReference type="NCBI Taxonomy" id="37862"/>
    <lineage>
        <taxon>Eukaryota</taxon>
        <taxon>Metazoa</taxon>
        <taxon>Ecdysozoa</taxon>
        <taxon>Nematoda</taxon>
        <taxon>Chromadorea</taxon>
        <taxon>Rhabditida</taxon>
        <taxon>Rhabditina</taxon>
        <taxon>Rhabditomorpha</taxon>
        <taxon>Strongyloidea</taxon>
        <taxon>Heterorhabditidae</taxon>
        <taxon>Heterorhabditis</taxon>
    </lineage>
</organism>
<sequence length="49" mass="5894">MRKILNPLPEMFSFYHTIRSDIRTCKPQMVISTYKTLLFITNETLLKLF</sequence>
<dbReference type="WBParaSite" id="Hba_08539">
    <property type="protein sequence ID" value="Hba_08539"/>
    <property type="gene ID" value="Hba_08539"/>
</dbReference>
<dbReference type="Proteomes" id="UP000095283">
    <property type="component" value="Unplaced"/>
</dbReference>
<protein>
    <submittedName>
        <fullName evidence="2">Uncharacterized protein</fullName>
    </submittedName>
</protein>
<accession>A0A1I7WTT9</accession>
<keyword evidence="1" id="KW-1185">Reference proteome</keyword>